<comment type="caution">
    <text evidence="5">The sequence shown here is derived from an EMBL/GenBank/DDBJ whole genome shotgun (WGS) entry which is preliminary data.</text>
</comment>
<evidence type="ECO:0000256" key="3">
    <source>
        <dbReference type="ARBA" id="ARBA00023163"/>
    </source>
</evidence>
<gene>
    <name evidence="5" type="ORF">FYJ24_06760</name>
</gene>
<protein>
    <submittedName>
        <fullName evidence="5">LacI family transcriptional regulator</fullName>
    </submittedName>
</protein>
<organism evidence="5 6">
    <name type="scientific">Scrofimicrobium canadense</name>
    <dbReference type="NCBI Taxonomy" id="2652290"/>
    <lineage>
        <taxon>Bacteria</taxon>
        <taxon>Bacillati</taxon>
        <taxon>Actinomycetota</taxon>
        <taxon>Actinomycetes</taxon>
        <taxon>Actinomycetales</taxon>
        <taxon>Actinomycetaceae</taxon>
        <taxon>Scrofimicrobium</taxon>
    </lineage>
</organism>
<evidence type="ECO:0000256" key="2">
    <source>
        <dbReference type="ARBA" id="ARBA00023125"/>
    </source>
</evidence>
<dbReference type="GO" id="GO:0000976">
    <property type="term" value="F:transcription cis-regulatory region binding"/>
    <property type="evidence" value="ECO:0007669"/>
    <property type="project" value="TreeGrafter"/>
</dbReference>
<dbReference type="PANTHER" id="PTHR30146:SF153">
    <property type="entry name" value="LACTOSE OPERON REPRESSOR"/>
    <property type="match status" value="1"/>
</dbReference>
<dbReference type="Pfam" id="PF13377">
    <property type="entry name" value="Peripla_BP_3"/>
    <property type="match status" value="1"/>
</dbReference>
<proteinExistence type="predicted"/>
<dbReference type="CDD" id="cd01574">
    <property type="entry name" value="PBP1_LacI"/>
    <property type="match status" value="1"/>
</dbReference>
<dbReference type="Pfam" id="PF00356">
    <property type="entry name" value="LacI"/>
    <property type="match status" value="1"/>
</dbReference>
<dbReference type="PANTHER" id="PTHR30146">
    <property type="entry name" value="LACI-RELATED TRANSCRIPTIONAL REPRESSOR"/>
    <property type="match status" value="1"/>
</dbReference>
<keyword evidence="3" id="KW-0804">Transcription</keyword>
<keyword evidence="2" id="KW-0238">DNA-binding</keyword>
<dbReference type="Gene3D" id="3.40.50.2300">
    <property type="match status" value="2"/>
</dbReference>
<dbReference type="InterPro" id="IPR046335">
    <property type="entry name" value="LacI/GalR-like_sensor"/>
</dbReference>
<dbReference type="SUPFAM" id="SSF53822">
    <property type="entry name" value="Periplasmic binding protein-like I"/>
    <property type="match status" value="1"/>
</dbReference>
<dbReference type="InterPro" id="IPR028082">
    <property type="entry name" value="Peripla_BP_I"/>
</dbReference>
<dbReference type="CDD" id="cd01392">
    <property type="entry name" value="HTH_LacI"/>
    <property type="match status" value="1"/>
</dbReference>
<keyword evidence="1" id="KW-0805">Transcription regulation</keyword>
<dbReference type="InterPro" id="IPR000843">
    <property type="entry name" value="HTH_LacI"/>
</dbReference>
<dbReference type="SMART" id="SM00354">
    <property type="entry name" value="HTH_LACI"/>
    <property type="match status" value="1"/>
</dbReference>
<evidence type="ECO:0000259" key="4">
    <source>
        <dbReference type="PROSITE" id="PS50932"/>
    </source>
</evidence>
<dbReference type="AlphaFoldDB" id="A0A6N7VRR9"/>
<reference evidence="5 6" key="1">
    <citation type="submission" date="2019-08" db="EMBL/GenBank/DDBJ databases">
        <title>In-depth cultivation of the pig gut microbiome towards novel bacterial diversity and tailored functional studies.</title>
        <authorList>
            <person name="Wylensek D."/>
            <person name="Hitch T.C.A."/>
            <person name="Clavel T."/>
        </authorList>
    </citation>
    <scope>NUCLEOTIDE SEQUENCE [LARGE SCALE GENOMIC DNA]</scope>
    <source>
        <strain evidence="5 6">WB03_NA08</strain>
    </source>
</reference>
<name>A0A6N7VRR9_9ACTO</name>
<keyword evidence="6" id="KW-1185">Reference proteome</keyword>
<dbReference type="EMBL" id="VULO01000007">
    <property type="protein sequence ID" value="MSS84467.1"/>
    <property type="molecule type" value="Genomic_DNA"/>
</dbReference>
<dbReference type="GO" id="GO:0003700">
    <property type="term" value="F:DNA-binding transcription factor activity"/>
    <property type="evidence" value="ECO:0007669"/>
    <property type="project" value="TreeGrafter"/>
</dbReference>
<sequence>MRDVAALAGVSAQTVSRVSNGADVVRPQTRRRVEEAMLRLGYVPNRAARSLRRGSFLSIGVVVAQLDQTGEALVTAGIVDAAEKFGYTVSLVQVSTPGGNAVVGAIDRLVASGVDGLIIVQAGPADSDIGALPLDLPVVVSNTKLMDRYSAVVSDQVQGSRLATTYLLGLGHQTVYHVSGPIESMSAAPRTGAWRRVLLEQGAVVPDPIVGDWSAESGYIAGKKLATERNITAVYCANDEMAFGVIRAFSEEGISVPNKVSVVGFDDISLSKYFLPALTTVRQDFRRIGHELVEVIVDQIQGQNRGAHIQRLIPCELKPRGSAAPPQTS</sequence>
<dbReference type="Gene3D" id="1.10.260.40">
    <property type="entry name" value="lambda repressor-like DNA-binding domains"/>
    <property type="match status" value="1"/>
</dbReference>
<evidence type="ECO:0000256" key="1">
    <source>
        <dbReference type="ARBA" id="ARBA00023015"/>
    </source>
</evidence>
<dbReference type="SUPFAM" id="SSF47413">
    <property type="entry name" value="lambda repressor-like DNA-binding domains"/>
    <property type="match status" value="1"/>
</dbReference>
<accession>A0A6N7VRR9</accession>
<dbReference type="InterPro" id="IPR010982">
    <property type="entry name" value="Lambda_DNA-bd_dom_sf"/>
</dbReference>
<dbReference type="PROSITE" id="PS50932">
    <property type="entry name" value="HTH_LACI_2"/>
    <property type="match status" value="1"/>
</dbReference>
<evidence type="ECO:0000313" key="6">
    <source>
        <dbReference type="Proteomes" id="UP000470875"/>
    </source>
</evidence>
<feature type="domain" description="HTH lacI-type" evidence="4">
    <location>
        <begin position="1"/>
        <end position="53"/>
    </location>
</feature>
<dbReference type="Proteomes" id="UP000470875">
    <property type="component" value="Unassembled WGS sequence"/>
</dbReference>
<evidence type="ECO:0000313" key="5">
    <source>
        <dbReference type="EMBL" id="MSS84467.1"/>
    </source>
</evidence>